<proteinExistence type="predicted"/>
<organism evidence="1 2">
    <name type="scientific">Neonectria ditissima</name>
    <dbReference type="NCBI Taxonomy" id="78410"/>
    <lineage>
        <taxon>Eukaryota</taxon>
        <taxon>Fungi</taxon>
        <taxon>Dikarya</taxon>
        <taxon>Ascomycota</taxon>
        <taxon>Pezizomycotina</taxon>
        <taxon>Sordariomycetes</taxon>
        <taxon>Hypocreomycetidae</taxon>
        <taxon>Hypocreales</taxon>
        <taxon>Nectriaceae</taxon>
        <taxon>Neonectria</taxon>
    </lineage>
</organism>
<name>A0A0P7AW96_9HYPO</name>
<reference evidence="1 2" key="1">
    <citation type="submission" date="2015-09" db="EMBL/GenBank/DDBJ databases">
        <title>Draft genome of a European isolate of the apple canker pathogen Neonectria ditissima.</title>
        <authorList>
            <person name="Gomez-Cortecero A."/>
            <person name="Harrison R.J."/>
            <person name="Armitage A.D."/>
        </authorList>
    </citation>
    <scope>NUCLEOTIDE SEQUENCE [LARGE SCALE GENOMIC DNA]</scope>
    <source>
        <strain evidence="1 2">R09/05</strain>
    </source>
</reference>
<evidence type="ECO:0000313" key="1">
    <source>
        <dbReference type="EMBL" id="KPM38807.1"/>
    </source>
</evidence>
<keyword evidence="2" id="KW-1185">Reference proteome</keyword>
<comment type="caution">
    <text evidence="1">The sequence shown here is derived from an EMBL/GenBank/DDBJ whole genome shotgun (WGS) entry which is preliminary data.</text>
</comment>
<accession>A0A0P7AW96</accession>
<dbReference type="AlphaFoldDB" id="A0A0P7AW96"/>
<dbReference type="EMBL" id="LKCW01000123">
    <property type="protein sequence ID" value="KPM38807.1"/>
    <property type="molecule type" value="Genomic_DNA"/>
</dbReference>
<gene>
    <name evidence="1" type="ORF">AK830_g7731</name>
</gene>
<sequence>MLGIRTFIPFSRPSRPSRTIANPSRDALGSQALEPPFTWVGARQIMPVLALVTIAVLPFWEALPRDDPCLAALNPTV</sequence>
<dbReference type="Proteomes" id="UP000050424">
    <property type="component" value="Unassembled WGS sequence"/>
</dbReference>
<protein>
    <submittedName>
        <fullName evidence="1">Uncharacterized protein</fullName>
    </submittedName>
</protein>
<evidence type="ECO:0000313" key="2">
    <source>
        <dbReference type="Proteomes" id="UP000050424"/>
    </source>
</evidence>